<feature type="region of interest" description="Disordered" evidence="1">
    <location>
        <begin position="24"/>
        <end position="71"/>
    </location>
</feature>
<protein>
    <submittedName>
        <fullName evidence="2">Uncharacterized protein</fullName>
    </submittedName>
</protein>
<dbReference type="Proteomes" id="UP000619512">
    <property type="component" value="Unassembled WGS sequence"/>
</dbReference>
<comment type="caution">
    <text evidence="2">The sequence shown here is derived from an EMBL/GenBank/DDBJ whole genome shotgun (WGS) entry which is preliminary data.</text>
</comment>
<sequence>MRAHGLVGANDKVGTQQLVRVPVQAGAQAVDEKARGRERRDGDDKGNEKEAKLAGPPVAGGHAEGLEEHEI</sequence>
<dbReference type="AlphaFoldDB" id="A0AA87XZJ9"/>
<gene>
    <name evidence="2" type="ORF">GCM10007388_04420</name>
</gene>
<feature type="compositionally biased region" description="Basic and acidic residues" evidence="1">
    <location>
        <begin position="30"/>
        <end position="52"/>
    </location>
</feature>
<evidence type="ECO:0000313" key="2">
    <source>
        <dbReference type="EMBL" id="GGY75062.1"/>
    </source>
</evidence>
<dbReference type="EMBL" id="BMWW01000001">
    <property type="protein sequence ID" value="GGY75062.1"/>
    <property type="molecule type" value="Genomic_DNA"/>
</dbReference>
<reference evidence="2" key="2">
    <citation type="submission" date="2022-12" db="EMBL/GenBank/DDBJ databases">
        <authorList>
            <person name="Sun Q."/>
            <person name="Kim S."/>
        </authorList>
    </citation>
    <scope>NUCLEOTIDE SEQUENCE</scope>
    <source>
        <strain evidence="2">KCTC 12344</strain>
    </source>
</reference>
<name>A0AA87XZJ9_9BURK</name>
<evidence type="ECO:0000256" key="1">
    <source>
        <dbReference type="SAM" id="MobiDB-lite"/>
    </source>
</evidence>
<evidence type="ECO:0000313" key="3">
    <source>
        <dbReference type="Proteomes" id="UP000619512"/>
    </source>
</evidence>
<reference evidence="2" key="1">
    <citation type="journal article" date="2014" name="Int. J. Syst. Evol. Microbiol.">
        <title>Complete genome sequence of Corynebacterium casei LMG S-19264T (=DSM 44701T), isolated from a smear-ripened cheese.</title>
        <authorList>
            <consortium name="US DOE Joint Genome Institute (JGI-PGF)"/>
            <person name="Walter F."/>
            <person name="Albersmeier A."/>
            <person name="Kalinowski J."/>
            <person name="Ruckert C."/>
        </authorList>
    </citation>
    <scope>NUCLEOTIDE SEQUENCE</scope>
    <source>
        <strain evidence="2">KCTC 12344</strain>
    </source>
</reference>
<proteinExistence type="predicted"/>
<organism evidence="2 3">
    <name type="scientific">Pseudoduganella plicata</name>
    <dbReference type="NCBI Taxonomy" id="321984"/>
    <lineage>
        <taxon>Bacteria</taxon>
        <taxon>Pseudomonadati</taxon>
        <taxon>Pseudomonadota</taxon>
        <taxon>Betaproteobacteria</taxon>
        <taxon>Burkholderiales</taxon>
        <taxon>Oxalobacteraceae</taxon>
        <taxon>Telluria group</taxon>
        <taxon>Pseudoduganella</taxon>
    </lineage>
</organism>
<accession>A0AA87XZJ9</accession>